<evidence type="ECO:0008006" key="4">
    <source>
        <dbReference type="Google" id="ProtNLM"/>
    </source>
</evidence>
<evidence type="ECO:0000256" key="1">
    <source>
        <dbReference type="SAM" id="MobiDB-lite"/>
    </source>
</evidence>
<protein>
    <recommendedName>
        <fullName evidence="4">DNA-directed RNA polymerase subunit beta</fullName>
    </recommendedName>
</protein>
<evidence type="ECO:0000313" key="3">
    <source>
        <dbReference type="Proteomes" id="UP000271678"/>
    </source>
</evidence>
<dbReference type="OrthoDB" id="5188280at2"/>
<dbReference type="AlphaFoldDB" id="A0A3M9ME63"/>
<dbReference type="EMBL" id="RJJQ01000004">
    <property type="protein sequence ID" value="RNI23784.1"/>
    <property type="molecule type" value="Genomic_DNA"/>
</dbReference>
<name>A0A3M9ME63_9MICO</name>
<comment type="caution">
    <text evidence="2">The sequence shown here is derived from an EMBL/GenBank/DDBJ whole genome shotgun (WGS) entry which is preliminary data.</text>
</comment>
<keyword evidence="3" id="KW-1185">Reference proteome</keyword>
<dbReference type="Proteomes" id="UP000271678">
    <property type="component" value="Unassembled WGS sequence"/>
</dbReference>
<accession>A0A3M9ME63</accession>
<sequence>MTNSSDKRRHPRRPTMFSPGALDAHSSGGVDPAEVSEIAHESAAVLVGAGRATEDPDVTRRLVRLVDELGMATVAQLWGAQPPVSLPGALWRLYAIHESVRRDAVGAAIDYDLGRHYADVQHAVAGAAEPPSPDGLRELVDSILSGVFEGDLAVALERAAAFCRVTSIGRAHRADDHDGHDEPGASAATRSAAALLGTAHDLERAAAAWRVGNLT</sequence>
<feature type="region of interest" description="Disordered" evidence="1">
    <location>
        <begin position="1"/>
        <end position="32"/>
    </location>
</feature>
<proteinExistence type="predicted"/>
<evidence type="ECO:0000313" key="2">
    <source>
        <dbReference type="EMBL" id="RNI23784.1"/>
    </source>
</evidence>
<organism evidence="2 3">
    <name type="scientific">Flexivirga caeni</name>
    <dbReference type="NCBI Taxonomy" id="2294115"/>
    <lineage>
        <taxon>Bacteria</taxon>
        <taxon>Bacillati</taxon>
        <taxon>Actinomycetota</taxon>
        <taxon>Actinomycetes</taxon>
        <taxon>Micrococcales</taxon>
        <taxon>Dermacoccaceae</taxon>
        <taxon>Flexivirga</taxon>
    </lineage>
</organism>
<reference evidence="2 3" key="1">
    <citation type="submission" date="2018-11" db="EMBL/GenBank/DDBJ databases">
        <title>Draft genome of Simplicispira Flexivirga sp. BO-16.</title>
        <authorList>
            <person name="Im W.T."/>
        </authorList>
    </citation>
    <scope>NUCLEOTIDE SEQUENCE [LARGE SCALE GENOMIC DNA]</scope>
    <source>
        <strain evidence="2 3">BO-16</strain>
    </source>
</reference>
<dbReference type="RefSeq" id="WP_123270524.1">
    <property type="nucleotide sequence ID" value="NZ_RJJQ01000004.1"/>
</dbReference>
<gene>
    <name evidence="2" type="ORF">EFY87_05745</name>
</gene>